<protein>
    <submittedName>
        <fullName evidence="6">Tetraketide alpha-pyrone reductase 1</fullName>
    </submittedName>
</protein>
<dbReference type="KEGG" id="aprc:113856010"/>
<sequence length="355" mass="39776">MEFDRVGAGPVKCLRLWCFTGCDMEHKGKRGIVCVTGASGFLASWLIKRLLLSGYHVIGTVRDLGKQKKYEHLWKLEGAKERLELVQADLMEENSFDNAIMGCKGVFHMASPVLNHISDPKSEILEPAVKGTLNVLRSCGKNPALDRVVLTSSSSTIRLRDDFDPNVPLDESSWSSLEICEKLQAWYAMSKTKAEKAAWEYCRENGINLVTILPSFIIGPSLPPDLCSTASDVLDLLKGETKKFQLLGRMGYVHIDDVALCHILLYEHEASHGRYLCSSTVMDEHDLAALLANRYPTLPISKRFEKLDRPYYELNTGKLRNLGFKFKSIEEMFDDCIASLVKQGHLILHQGQGAI</sequence>
<dbReference type="Proteomes" id="UP000694853">
    <property type="component" value="Unplaced"/>
</dbReference>
<evidence type="ECO:0000256" key="3">
    <source>
        <dbReference type="ARBA" id="ARBA00023445"/>
    </source>
</evidence>
<dbReference type="FunFam" id="3.40.50.720:FF:000085">
    <property type="entry name" value="Dihydroflavonol reductase"/>
    <property type="match status" value="1"/>
</dbReference>
<dbReference type="PANTHER" id="PTHR10366:SF821">
    <property type="entry name" value="TETRAKETIDE ALPHA-PYRONE REDUCTASE 1"/>
    <property type="match status" value="1"/>
</dbReference>
<dbReference type="Pfam" id="PF01370">
    <property type="entry name" value="Epimerase"/>
    <property type="match status" value="1"/>
</dbReference>
<dbReference type="SUPFAM" id="SSF51735">
    <property type="entry name" value="NAD(P)-binding Rossmann-fold domains"/>
    <property type="match status" value="1"/>
</dbReference>
<dbReference type="InterPro" id="IPR001509">
    <property type="entry name" value="Epimerase_deHydtase"/>
</dbReference>
<dbReference type="CDD" id="cd08958">
    <property type="entry name" value="FR_SDR_e"/>
    <property type="match status" value="1"/>
</dbReference>
<feature type="domain" description="NAD-dependent epimerase/dehydratase" evidence="4">
    <location>
        <begin position="33"/>
        <end position="270"/>
    </location>
</feature>
<evidence type="ECO:0000313" key="5">
    <source>
        <dbReference type="Proteomes" id="UP000694853"/>
    </source>
</evidence>
<evidence type="ECO:0000256" key="1">
    <source>
        <dbReference type="ARBA" id="ARBA00022857"/>
    </source>
</evidence>
<dbReference type="GO" id="GO:0016616">
    <property type="term" value="F:oxidoreductase activity, acting on the CH-OH group of donors, NAD or NADP as acceptor"/>
    <property type="evidence" value="ECO:0007669"/>
    <property type="project" value="TreeGrafter"/>
</dbReference>
<proteinExistence type="inferred from homology"/>
<evidence type="ECO:0000256" key="2">
    <source>
        <dbReference type="ARBA" id="ARBA00023002"/>
    </source>
</evidence>
<evidence type="ECO:0000313" key="6">
    <source>
        <dbReference type="RefSeq" id="XP_027343434.1"/>
    </source>
</evidence>
<reference evidence="6" key="2">
    <citation type="submission" date="2025-08" db="UniProtKB">
        <authorList>
            <consortium name="RefSeq"/>
        </authorList>
    </citation>
    <scope>IDENTIFICATION</scope>
    <source>
        <tissue evidence="6">Young leaves</tissue>
    </source>
</reference>
<name>A0A8B8KKR6_ABRPR</name>
<dbReference type="OrthoDB" id="2735536at2759"/>
<gene>
    <name evidence="6" type="primary">LOC113856010</name>
</gene>
<dbReference type="GeneID" id="113856010"/>
<dbReference type="InterPro" id="IPR050425">
    <property type="entry name" value="NAD(P)_dehydrat-like"/>
</dbReference>
<dbReference type="InterPro" id="IPR036291">
    <property type="entry name" value="NAD(P)-bd_dom_sf"/>
</dbReference>
<dbReference type="PANTHER" id="PTHR10366">
    <property type="entry name" value="NAD DEPENDENT EPIMERASE/DEHYDRATASE"/>
    <property type="match status" value="1"/>
</dbReference>
<dbReference type="RefSeq" id="XP_027343434.1">
    <property type="nucleotide sequence ID" value="XM_027487633.1"/>
</dbReference>
<comment type="similarity">
    <text evidence="3">Belongs to the NAD(P)-dependent epimerase/dehydratase family. Dihydroflavonol-4-reductase subfamily.</text>
</comment>
<accession>A0A8B8KKR6</accession>
<keyword evidence="1" id="KW-0521">NADP</keyword>
<keyword evidence="2" id="KW-0560">Oxidoreductase</keyword>
<keyword evidence="5" id="KW-1185">Reference proteome</keyword>
<organism evidence="5 6">
    <name type="scientific">Abrus precatorius</name>
    <name type="common">Indian licorice</name>
    <name type="synonym">Glycine abrus</name>
    <dbReference type="NCBI Taxonomy" id="3816"/>
    <lineage>
        <taxon>Eukaryota</taxon>
        <taxon>Viridiplantae</taxon>
        <taxon>Streptophyta</taxon>
        <taxon>Embryophyta</taxon>
        <taxon>Tracheophyta</taxon>
        <taxon>Spermatophyta</taxon>
        <taxon>Magnoliopsida</taxon>
        <taxon>eudicotyledons</taxon>
        <taxon>Gunneridae</taxon>
        <taxon>Pentapetalae</taxon>
        <taxon>rosids</taxon>
        <taxon>fabids</taxon>
        <taxon>Fabales</taxon>
        <taxon>Fabaceae</taxon>
        <taxon>Papilionoideae</taxon>
        <taxon>50 kb inversion clade</taxon>
        <taxon>NPAAA clade</taxon>
        <taxon>indigoferoid/millettioid clade</taxon>
        <taxon>Abreae</taxon>
        <taxon>Abrus</taxon>
    </lineage>
</organism>
<reference evidence="5" key="1">
    <citation type="journal article" date="2019" name="Toxins">
        <title>Detection of Abrin-Like and Prepropulchellin-Like Toxin Genes and Transcripts Using Whole Genome Sequencing and Full-Length Transcript Sequencing of Abrus precatorius.</title>
        <authorList>
            <person name="Hovde B.T."/>
            <person name="Daligault H.E."/>
            <person name="Hanschen E.R."/>
            <person name="Kunde Y.A."/>
            <person name="Johnson M.B."/>
            <person name="Starkenburg S.R."/>
            <person name="Johnson S.L."/>
        </authorList>
    </citation>
    <scope>NUCLEOTIDE SEQUENCE [LARGE SCALE GENOMIC DNA]</scope>
</reference>
<dbReference type="Gene3D" id="3.40.50.720">
    <property type="entry name" value="NAD(P)-binding Rossmann-like Domain"/>
    <property type="match status" value="1"/>
</dbReference>
<evidence type="ECO:0000259" key="4">
    <source>
        <dbReference type="Pfam" id="PF01370"/>
    </source>
</evidence>
<dbReference type="AlphaFoldDB" id="A0A8B8KKR6"/>